<keyword evidence="2" id="KW-0413">Isomerase</keyword>
<dbReference type="Proteomes" id="UP000185511">
    <property type="component" value="Chromosome"/>
</dbReference>
<dbReference type="SUPFAM" id="SSF51658">
    <property type="entry name" value="Xylose isomerase-like"/>
    <property type="match status" value="1"/>
</dbReference>
<reference evidence="3" key="1">
    <citation type="submission" date="2016-06" db="EMBL/GenBank/DDBJ databases">
        <title>Complete genome sequence of Actinoalloteichus fjordicus DSM 46855 (=ADI127-17), type strain of the new species Actinoalloteichus fjordicus.</title>
        <authorList>
            <person name="Ruckert C."/>
            <person name="Nouioui I."/>
            <person name="Willmese J."/>
            <person name="van Wezel G."/>
            <person name="Klenk H.-P."/>
            <person name="Kalinowski J."/>
            <person name="Zotchev S.B."/>
        </authorList>
    </citation>
    <scope>NUCLEOTIDE SEQUENCE [LARGE SCALE GENOMIC DNA]</scope>
    <source>
        <strain evidence="3">ADI127-7</strain>
    </source>
</reference>
<dbReference type="KEGG" id="acad:UA74_21040"/>
<feature type="domain" description="Xylose isomerase-like TIM barrel" evidence="1">
    <location>
        <begin position="29"/>
        <end position="195"/>
    </location>
</feature>
<dbReference type="InterPro" id="IPR013022">
    <property type="entry name" value="Xyl_isomerase-like_TIM-brl"/>
</dbReference>
<dbReference type="PANTHER" id="PTHR12110">
    <property type="entry name" value="HYDROXYPYRUVATE ISOMERASE"/>
    <property type="match status" value="1"/>
</dbReference>
<organism evidence="2 3">
    <name type="scientific">Actinoalloteichus fjordicus</name>
    <dbReference type="NCBI Taxonomy" id="1612552"/>
    <lineage>
        <taxon>Bacteria</taxon>
        <taxon>Bacillati</taxon>
        <taxon>Actinomycetota</taxon>
        <taxon>Actinomycetes</taxon>
        <taxon>Pseudonocardiales</taxon>
        <taxon>Pseudonocardiaceae</taxon>
        <taxon>Actinoalloteichus</taxon>
    </lineage>
</organism>
<dbReference type="PANTHER" id="PTHR12110:SF41">
    <property type="entry name" value="INOSOSE DEHYDRATASE"/>
    <property type="match status" value="1"/>
</dbReference>
<dbReference type="AlphaFoldDB" id="A0AAC9LE03"/>
<accession>A0AAC9LE03</accession>
<sequence>MSPARRHRDGCAVGLVDWRLPEAGPDAVRRAGEVGVDGVQLDLGGPGRGPRLDAPGRLDAVRDAVEATGVRVLAVAGNHLNDIGLTARADSHDATRVRLFFERLLDAAQALGAPLAFAPSFGRSVIDGPEAFARTAAVLRAAARAAAERGLLLGSENVLGAHQARRLAEAVDSPALRLVLDPANLVAAGLHPIELIGATSELLADQVHLKPPPDAGPSGADLDSTMVTETLVALREQHVPVRVLVSENDYRDGDADRLAREVDQLRRRAAWFVPSTIETT</sequence>
<name>A0AAC9LE03_9PSEU</name>
<dbReference type="Pfam" id="PF01261">
    <property type="entry name" value="AP_endonuc_2"/>
    <property type="match status" value="1"/>
</dbReference>
<dbReference type="InterPro" id="IPR050312">
    <property type="entry name" value="IolE/XylAMocC-like"/>
</dbReference>
<dbReference type="Gene3D" id="3.20.20.150">
    <property type="entry name" value="Divalent-metal-dependent TIM barrel enzymes"/>
    <property type="match status" value="1"/>
</dbReference>
<protein>
    <submittedName>
        <fullName evidence="2">Xylose isomerase-like enzyme</fullName>
    </submittedName>
</protein>
<proteinExistence type="predicted"/>
<evidence type="ECO:0000313" key="2">
    <source>
        <dbReference type="EMBL" id="APU16233.1"/>
    </source>
</evidence>
<dbReference type="EMBL" id="CP016076">
    <property type="protein sequence ID" value="APU16233.1"/>
    <property type="molecule type" value="Genomic_DNA"/>
</dbReference>
<gene>
    <name evidence="2" type="ORF">UA74_21040</name>
</gene>
<dbReference type="RefSeq" id="WP_198042805.1">
    <property type="nucleotide sequence ID" value="NZ_CP016076.1"/>
</dbReference>
<evidence type="ECO:0000313" key="3">
    <source>
        <dbReference type="Proteomes" id="UP000185511"/>
    </source>
</evidence>
<dbReference type="InterPro" id="IPR036237">
    <property type="entry name" value="Xyl_isomerase-like_sf"/>
</dbReference>
<evidence type="ECO:0000259" key="1">
    <source>
        <dbReference type="Pfam" id="PF01261"/>
    </source>
</evidence>
<keyword evidence="3" id="KW-1185">Reference proteome</keyword>
<dbReference type="GO" id="GO:0016853">
    <property type="term" value="F:isomerase activity"/>
    <property type="evidence" value="ECO:0007669"/>
    <property type="project" value="UniProtKB-KW"/>
</dbReference>